<dbReference type="Pfam" id="PF13923">
    <property type="entry name" value="zf-C3HC4_2"/>
    <property type="match status" value="1"/>
</dbReference>
<evidence type="ECO:0000256" key="1">
    <source>
        <dbReference type="ARBA" id="ARBA00004123"/>
    </source>
</evidence>
<dbReference type="HOGENOM" id="CLU_155461_0_0_1"/>
<name>R7V7L0_CAPTE</name>
<keyword evidence="2" id="KW-0479">Metal-binding</keyword>
<feature type="domain" description="RING-type" evidence="7">
    <location>
        <begin position="18"/>
        <end position="57"/>
    </location>
</feature>
<dbReference type="GO" id="GO:0008270">
    <property type="term" value="F:zinc ion binding"/>
    <property type="evidence" value="ECO:0007669"/>
    <property type="project" value="UniProtKB-KW"/>
</dbReference>
<dbReference type="PROSITE" id="PS50089">
    <property type="entry name" value="ZF_RING_2"/>
    <property type="match status" value="1"/>
</dbReference>
<proteinExistence type="predicted"/>
<evidence type="ECO:0000256" key="6">
    <source>
        <dbReference type="PROSITE-ProRule" id="PRU00175"/>
    </source>
</evidence>
<dbReference type="InterPro" id="IPR017907">
    <property type="entry name" value="Znf_RING_CS"/>
</dbReference>
<dbReference type="OrthoDB" id="1305878at2759"/>
<keyword evidence="10" id="KW-1185">Reference proteome</keyword>
<evidence type="ECO:0000313" key="9">
    <source>
        <dbReference type="EnsemblMetazoa" id="CapteP207553"/>
    </source>
</evidence>
<evidence type="ECO:0000256" key="5">
    <source>
        <dbReference type="ARBA" id="ARBA00023242"/>
    </source>
</evidence>
<keyword evidence="4" id="KW-0862">Zinc</keyword>
<dbReference type="Proteomes" id="UP000014760">
    <property type="component" value="Unassembled WGS sequence"/>
</dbReference>
<evidence type="ECO:0000256" key="4">
    <source>
        <dbReference type="ARBA" id="ARBA00022833"/>
    </source>
</evidence>
<dbReference type="PROSITE" id="PS00518">
    <property type="entry name" value="ZF_RING_1"/>
    <property type="match status" value="1"/>
</dbReference>
<protein>
    <recommendedName>
        <fullName evidence="7">RING-type domain-containing protein</fullName>
    </recommendedName>
</protein>
<gene>
    <name evidence="8" type="ORF">CAPTEDRAFT_207553</name>
</gene>
<keyword evidence="3 6" id="KW-0863">Zinc-finger</keyword>
<dbReference type="AlphaFoldDB" id="R7V7L0"/>
<dbReference type="Gene3D" id="3.30.40.10">
    <property type="entry name" value="Zinc/RING finger domain, C3HC4 (zinc finger)"/>
    <property type="match status" value="1"/>
</dbReference>
<reference evidence="8 10" key="2">
    <citation type="journal article" date="2013" name="Nature">
        <title>Insights into bilaterian evolution from three spiralian genomes.</title>
        <authorList>
            <person name="Simakov O."/>
            <person name="Marletaz F."/>
            <person name="Cho S.J."/>
            <person name="Edsinger-Gonzales E."/>
            <person name="Havlak P."/>
            <person name="Hellsten U."/>
            <person name="Kuo D.H."/>
            <person name="Larsson T."/>
            <person name="Lv J."/>
            <person name="Arendt D."/>
            <person name="Savage R."/>
            <person name="Osoegawa K."/>
            <person name="de Jong P."/>
            <person name="Grimwood J."/>
            <person name="Chapman J.A."/>
            <person name="Shapiro H."/>
            <person name="Aerts A."/>
            <person name="Otillar R.P."/>
            <person name="Terry A.Y."/>
            <person name="Boore J.L."/>
            <person name="Grigoriev I.V."/>
            <person name="Lindberg D.R."/>
            <person name="Seaver E.C."/>
            <person name="Weisblat D.A."/>
            <person name="Putnam N.H."/>
            <person name="Rokhsar D.S."/>
        </authorList>
    </citation>
    <scope>NUCLEOTIDE SEQUENCE</scope>
    <source>
        <strain evidence="8 10">I ESC-2004</strain>
    </source>
</reference>
<reference evidence="10" key="1">
    <citation type="submission" date="2012-12" db="EMBL/GenBank/DDBJ databases">
        <authorList>
            <person name="Hellsten U."/>
            <person name="Grimwood J."/>
            <person name="Chapman J.A."/>
            <person name="Shapiro H."/>
            <person name="Aerts A."/>
            <person name="Otillar R.P."/>
            <person name="Terry A.Y."/>
            <person name="Boore J.L."/>
            <person name="Simakov O."/>
            <person name="Marletaz F."/>
            <person name="Cho S.-J."/>
            <person name="Edsinger-Gonzales E."/>
            <person name="Havlak P."/>
            <person name="Kuo D.-H."/>
            <person name="Larsson T."/>
            <person name="Lv J."/>
            <person name="Arendt D."/>
            <person name="Savage R."/>
            <person name="Osoegawa K."/>
            <person name="de Jong P."/>
            <person name="Lindberg D.R."/>
            <person name="Seaver E.C."/>
            <person name="Weisblat D.A."/>
            <person name="Putnam N.H."/>
            <person name="Grigoriev I.V."/>
            <person name="Rokhsar D.S."/>
        </authorList>
    </citation>
    <scope>NUCLEOTIDE SEQUENCE</scope>
    <source>
        <strain evidence="10">I ESC-2004</strain>
    </source>
</reference>
<dbReference type="EnsemblMetazoa" id="CapteT207553">
    <property type="protein sequence ID" value="CapteP207553"/>
    <property type="gene ID" value="CapteG207553"/>
</dbReference>
<dbReference type="EMBL" id="KB294243">
    <property type="protein sequence ID" value="ELU14843.1"/>
    <property type="molecule type" value="Genomic_DNA"/>
</dbReference>
<dbReference type="EMBL" id="AMQN01004708">
    <property type="status" value="NOT_ANNOTATED_CDS"/>
    <property type="molecule type" value="Genomic_DNA"/>
</dbReference>
<dbReference type="STRING" id="283909.R7V7L0"/>
<dbReference type="FunFam" id="3.30.40.10:FF:000122">
    <property type="entry name" value="polycomb group RING finger protein 1"/>
    <property type="match status" value="1"/>
</dbReference>
<evidence type="ECO:0000256" key="2">
    <source>
        <dbReference type="ARBA" id="ARBA00022723"/>
    </source>
</evidence>
<organism evidence="8">
    <name type="scientific">Capitella teleta</name>
    <name type="common">Polychaete worm</name>
    <dbReference type="NCBI Taxonomy" id="283909"/>
    <lineage>
        <taxon>Eukaryota</taxon>
        <taxon>Metazoa</taxon>
        <taxon>Spiralia</taxon>
        <taxon>Lophotrochozoa</taxon>
        <taxon>Annelida</taxon>
        <taxon>Polychaeta</taxon>
        <taxon>Sedentaria</taxon>
        <taxon>Scolecida</taxon>
        <taxon>Capitellidae</taxon>
        <taxon>Capitella</taxon>
    </lineage>
</organism>
<dbReference type="GO" id="GO:1990841">
    <property type="term" value="F:promoter-specific chromatin binding"/>
    <property type="evidence" value="ECO:0007669"/>
    <property type="project" value="TreeGrafter"/>
</dbReference>
<dbReference type="GO" id="GO:0000122">
    <property type="term" value="P:negative regulation of transcription by RNA polymerase II"/>
    <property type="evidence" value="ECO:0007669"/>
    <property type="project" value="TreeGrafter"/>
</dbReference>
<dbReference type="InterPro" id="IPR013083">
    <property type="entry name" value="Znf_RING/FYVE/PHD"/>
</dbReference>
<evidence type="ECO:0000313" key="8">
    <source>
        <dbReference type="EMBL" id="ELU14843.1"/>
    </source>
</evidence>
<evidence type="ECO:0000313" key="10">
    <source>
        <dbReference type="Proteomes" id="UP000014760"/>
    </source>
</evidence>
<dbReference type="SMART" id="SM00184">
    <property type="entry name" value="RING"/>
    <property type="match status" value="1"/>
</dbReference>
<dbReference type="PANTHER" id="PTHR10825">
    <property type="entry name" value="RING FINGER DOMAIN-CONTAINING, POLYCOMB GROUP COMPONENT"/>
    <property type="match status" value="1"/>
</dbReference>
<dbReference type="PANTHER" id="PTHR10825:SF72">
    <property type="entry name" value="UBIQUITIN-LIKE DOMAIN-CONTAINING PROTEIN"/>
    <property type="match status" value="1"/>
</dbReference>
<dbReference type="OMA" id="AQTIPEC"/>
<dbReference type="SUPFAM" id="SSF57850">
    <property type="entry name" value="RING/U-box"/>
    <property type="match status" value="1"/>
</dbReference>
<evidence type="ECO:0000256" key="3">
    <source>
        <dbReference type="ARBA" id="ARBA00022771"/>
    </source>
</evidence>
<accession>R7V7L0</accession>
<reference evidence="9" key="3">
    <citation type="submission" date="2015-06" db="UniProtKB">
        <authorList>
            <consortium name="EnsemblMetazoa"/>
        </authorList>
    </citation>
    <scope>IDENTIFICATION</scope>
</reference>
<keyword evidence="5" id="KW-0539">Nucleus</keyword>
<sequence length="100" mass="11501">MLSTSKVKLTELNPHLICVLCGGYYVDATTITECLHTFCKTCIVRYLDSSKYCPVCDVMVHKTKPLLHIRSDHLLQALVYKMVPGLFTIFGRRDFWNCKN</sequence>
<comment type="subcellular location">
    <subcellularLocation>
        <location evidence="1">Nucleus</location>
    </subcellularLocation>
</comment>
<evidence type="ECO:0000259" key="7">
    <source>
        <dbReference type="PROSITE" id="PS50089"/>
    </source>
</evidence>
<dbReference type="InterPro" id="IPR001841">
    <property type="entry name" value="Znf_RING"/>
</dbReference>
<dbReference type="GO" id="GO:0035102">
    <property type="term" value="C:PRC1 complex"/>
    <property type="evidence" value="ECO:0007669"/>
    <property type="project" value="TreeGrafter"/>
</dbReference>